<proteinExistence type="predicted"/>
<keyword evidence="2" id="KW-1185">Reference proteome</keyword>
<evidence type="ECO:0000313" key="2">
    <source>
        <dbReference type="Proteomes" id="UP000309788"/>
    </source>
</evidence>
<dbReference type="RefSeq" id="WP_138283692.1">
    <property type="nucleotide sequence ID" value="NZ_BMGE01000017.1"/>
</dbReference>
<protein>
    <submittedName>
        <fullName evidence="1">Uncharacterized protein</fullName>
    </submittedName>
</protein>
<dbReference type="Proteomes" id="UP000309788">
    <property type="component" value="Unassembled WGS sequence"/>
</dbReference>
<comment type="caution">
    <text evidence="1">The sequence shown here is derived from an EMBL/GenBank/DDBJ whole genome shotgun (WGS) entry which is preliminary data.</text>
</comment>
<reference evidence="1 2" key="1">
    <citation type="submission" date="2019-05" db="EMBL/GenBank/DDBJ databases">
        <authorList>
            <person name="Qu J.-H."/>
        </authorList>
    </citation>
    <scope>NUCLEOTIDE SEQUENCE [LARGE SCALE GENOMIC DNA]</scope>
    <source>
        <strain evidence="1 2">Z12</strain>
    </source>
</reference>
<name>A0A5R9K5P0_9BACT</name>
<gene>
    <name evidence="1" type="ORF">FEM55_23080</name>
</gene>
<evidence type="ECO:0000313" key="1">
    <source>
        <dbReference type="EMBL" id="TLU88976.1"/>
    </source>
</evidence>
<dbReference type="OrthoDB" id="9895811at2"/>
<dbReference type="AlphaFoldDB" id="A0A5R9K5P0"/>
<sequence length="116" mass="13416">MIDDINNTEDLLDDGIDKSLRELGFIFPKTVSDFCQLQLDLDAARNDLPERIKDPYVFLHRTIVGKKSLNSVIEMRPDYSQNFAQAAREGREITEEIRKKMVQDKLKSSQRKKSEG</sequence>
<dbReference type="EMBL" id="VCEI01000031">
    <property type="protein sequence ID" value="TLU88976.1"/>
    <property type="molecule type" value="Genomic_DNA"/>
</dbReference>
<organism evidence="1 2">
    <name type="scientific">Dyadobacter sediminis</name>
    <dbReference type="NCBI Taxonomy" id="1493691"/>
    <lineage>
        <taxon>Bacteria</taxon>
        <taxon>Pseudomonadati</taxon>
        <taxon>Bacteroidota</taxon>
        <taxon>Cytophagia</taxon>
        <taxon>Cytophagales</taxon>
        <taxon>Spirosomataceae</taxon>
        <taxon>Dyadobacter</taxon>
    </lineage>
</organism>
<accession>A0A5R9K5P0</accession>